<dbReference type="CDD" id="cd05828">
    <property type="entry name" value="Sortase_D_1"/>
    <property type="match status" value="1"/>
</dbReference>
<keyword evidence="3" id="KW-0812">Transmembrane</keyword>
<name>A0A5D4RMF1_9BACI</name>
<reference evidence="4 5" key="1">
    <citation type="submission" date="2019-08" db="EMBL/GenBank/DDBJ databases">
        <title>Bacillus genomes from the desert of Cuatro Cienegas, Coahuila.</title>
        <authorList>
            <person name="Olmedo-Alvarez G."/>
        </authorList>
    </citation>
    <scope>NUCLEOTIDE SEQUENCE [LARGE SCALE GENOMIC DNA]</scope>
    <source>
        <strain evidence="4 5">CH108_3D</strain>
    </source>
</reference>
<comment type="caution">
    <text evidence="4">The sequence shown here is derived from an EMBL/GenBank/DDBJ whole genome shotgun (WGS) entry which is preliminary data.</text>
</comment>
<dbReference type="GO" id="GO:0016787">
    <property type="term" value="F:hydrolase activity"/>
    <property type="evidence" value="ECO:0007669"/>
    <property type="project" value="UniProtKB-KW"/>
</dbReference>
<keyword evidence="3" id="KW-1133">Transmembrane helix</keyword>
<evidence type="ECO:0000313" key="5">
    <source>
        <dbReference type="Proteomes" id="UP000322997"/>
    </source>
</evidence>
<dbReference type="InterPro" id="IPR041999">
    <property type="entry name" value="Sortase_D_1"/>
</dbReference>
<evidence type="ECO:0000256" key="1">
    <source>
        <dbReference type="ARBA" id="ARBA00022801"/>
    </source>
</evidence>
<organism evidence="4 5">
    <name type="scientific">Rossellomorea marisflavi</name>
    <dbReference type="NCBI Taxonomy" id="189381"/>
    <lineage>
        <taxon>Bacteria</taxon>
        <taxon>Bacillati</taxon>
        <taxon>Bacillota</taxon>
        <taxon>Bacilli</taxon>
        <taxon>Bacillales</taxon>
        <taxon>Bacillaceae</taxon>
        <taxon>Rossellomorea</taxon>
    </lineage>
</organism>
<protein>
    <submittedName>
        <fullName evidence="4">Class D sortase</fullName>
    </submittedName>
</protein>
<keyword evidence="3" id="KW-0472">Membrane</keyword>
<accession>A0A5D4RMF1</accession>
<evidence type="ECO:0000256" key="2">
    <source>
        <dbReference type="PIRSR" id="PIRSR605754-1"/>
    </source>
</evidence>
<evidence type="ECO:0000313" key="4">
    <source>
        <dbReference type="EMBL" id="TYS52427.1"/>
    </source>
</evidence>
<keyword evidence="1" id="KW-0378">Hydrolase</keyword>
<feature type="active site" description="Acyl-thioester intermediate" evidence="2">
    <location>
        <position position="168"/>
    </location>
</feature>
<dbReference type="InterPro" id="IPR053525">
    <property type="entry name" value="Sortase_D"/>
</dbReference>
<sequence length="189" mass="20559">MAMNKWISVIGILLICTGLVYVGASLFGIQEQKHARNESMASAQKAISAGAGTPSEDRENGEAIGILRIPALDREVPIVTGADEDDLEKGVGHVPSTALPGEGERIFLAGHRDTVFTRMGELKPGDVLEIRLAEGTFTYRITDSVIVDQDDLSVMEPAGEEMLTLSTCYPFEYLSSTDQRYIIHARPVH</sequence>
<feature type="active site" description="Proton donor/acceptor" evidence="2">
    <location>
        <position position="111"/>
    </location>
</feature>
<dbReference type="InterPro" id="IPR023365">
    <property type="entry name" value="Sortase_dom-sf"/>
</dbReference>
<dbReference type="NCBIfam" id="NF033746">
    <property type="entry name" value="class_D_sortase"/>
    <property type="match status" value="1"/>
</dbReference>
<dbReference type="EMBL" id="VTEQ01000005">
    <property type="protein sequence ID" value="TYS52427.1"/>
    <property type="molecule type" value="Genomic_DNA"/>
</dbReference>
<dbReference type="InterPro" id="IPR005754">
    <property type="entry name" value="Sortase"/>
</dbReference>
<dbReference type="SUPFAM" id="SSF63817">
    <property type="entry name" value="Sortase"/>
    <property type="match status" value="1"/>
</dbReference>
<proteinExistence type="predicted"/>
<feature type="transmembrane region" description="Helical" evidence="3">
    <location>
        <begin position="6"/>
        <end position="29"/>
    </location>
</feature>
<dbReference type="NCBIfam" id="TIGR01076">
    <property type="entry name" value="sortase_fam"/>
    <property type="match status" value="1"/>
</dbReference>
<dbReference type="Pfam" id="PF04203">
    <property type="entry name" value="Sortase"/>
    <property type="match status" value="1"/>
</dbReference>
<dbReference type="Proteomes" id="UP000322997">
    <property type="component" value="Unassembled WGS sequence"/>
</dbReference>
<evidence type="ECO:0000256" key="3">
    <source>
        <dbReference type="SAM" id="Phobius"/>
    </source>
</evidence>
<gene>
    <name evidence="4" type="ORF">FZC83_16480</name>
</gene>
<dbReference type="Gene3D" id="2.40.260.10">
    <property type="entry name" value="Sortase"/>
    <property type="match status" value="1"/>
</dbReference>
<dbReference type="AlphaFoldDB" id="A0A5D4RMF1"/>